<proteinExistence type="predicted"/>
<reference evidence="1" key="1">
    <citation type="journal article" date="2004" name="Nature">
        <title>Genome duplication in the teleost fish Tetraodon nigroviridis reveals the early vertebrate proto-karyotype.</title>
        <authorList>
            <person name="Jaillon O."/>
            <person name="Aury J.-M."/>
            <person name="Brunet F."/>
            <person name="Petit J.-L."/>
            <person name="Stange-Thomann N."/>
            <person name="Mauceli E."/>
            <person name="Bouneau L."/>
            <person name="Fischer C."/>
            <person name="Ozouf-Costaz C."/>
            <person name="Bernot A."/>
            <person name="Nicaud S."/>
            <person name="Jaffe D."/>
            <person name="Fisher S."/>
            <person name="Lutfalla G."/>
            <person name="Dossat C."/>
            <person name="Segurens B."/>
            <person name="Dasilva C."/>
            <person name="Salanoubat M."/>
            <person name="Levy M."/>
            <person name="Boudet N."/>
            <person name="Castellano S."/>
            <person name="Anthouard V."/>
            <person name="Jubin C."/>
            <person name="Castelli V."/>
            <person name="Katinka M."/>
            <person name="Vacherie B."/>
            <person name="Biemont C."/>
            <person name="Skalli Z."/>
            <person name="Cattolico L."/>
            <person name="Poulain J."/>
            <person name="De Berardinis V."/>
            <person name="Cruaud C."/>
            <person name="Duprat S."/>
            <person name="Brottier P."/>
            <person name="Coutanceau J.-P."/>
            <person name="Gouzy J."/>
            <person name="Parra G."/>
            <person name="Lardier G."/>
            <person name="Chapple C."/>
            <person name="McKernan K.J."/>
            <person name="McEwan P."/>
            <person name="Bosak S."/>
            <person name="Kellis M."/>
            <person name="Volff J.-N."/>
            <person name="Guigo R."/>
            <person name="Zody M.C."/>
            <person name="Mesirov J."/>
            <person name="Lindblad-Toh K."/>
            <person name="Birren B."/>
            <person name="Nusbaum C."/>
            <person name="Kahn D."/>
            <person name="Robinson-Rechavi M."/>
            <person name="Laudet V."/>
            <person name="Schachter V."/>
            <person name="Quetier F."/>
            <person name="Saurin W."/>
            <person name="Scarpelli C."/>
            <person name="Wincker P."/>
            <person name="Lander E.S."/>
            <person name="Weissenbach J."/>
            <person name="Roest Crollius H."/>
        </authorList>
    </citation>
    <scope>NUCLEOTIDE SEQUENCE [LARGE SCALE GENOMIC DNA]</scope>
</reference>
<accession>Q4SUH5</accession>
<dbReference type="EMBL" id="CAAE01013915">
    <property type="protein sequence ID" value="CAF95707.1"/>
    <property type="molecule type" value="Genomic_DNA"/>
</dbReference>
<sequence>DFAEDRRICRHEWHKNHSRTEEGMKECADLTGPRYLLKACSSCEIVEDSLDKNTNASCGGEGPPTG</sequence>
<evidence type="ECO:0000313" key="1">
    <source>
        <dbReference type="EMBL" id="CAF95707.1"/>
    </source>
</evidence>
<dbReference type="AlphaFoldDB" id="Q4SUH5"/>
<name>Q4SUH5_TETNG</name>
<reference evidence="1" key="2">
    <citation type="submission" date="2004-02" db="EMBL/GenBank/DDBJ databases">
        <authorList>
            <consortium name="Genoscope"/>
            <consortium name="Whitehead Institute Centre for Genome Research"/>
        </authorList>
    </citation>
    <scope>NUCLEOTIDE SEQUENCE</scope>
</reference>
<dbReference type="KEGG" id="tng:GSTEN00012459G001"/>
<gene>
    <name evidence="1" type="ORF">GSTENG00012459001</name>
</gene>
<comment type="caution">
    <text evidence="1">The sequence shown here is derived from an EMBL/GenBank/DDBJ whole genome shotgun (WGS) entry which is preliminary data.</text>
</comment>
<feature type="non-terminal residue" evidence="1">
    <location>
        <position position="1"/>
    </location>
</feature>
<protein>
    <submittedName>
        <fullName evidence="1">(spotted green pufferfish) hypothetical protein</fullName>
    </submittedName>
</protein>
<organism evidence="1">
    <name type="scientific">Tetraodon nigroviridis</name>
    <name type="common">Spotted green pufferfish</name>
    <name type="synonym">Chelonodon nigroviridis</name>
    <dbReference type="NCBI Taxonomy" id="99883"/>
    <lineage>
        <taxon>Eukaryota</taxon>
        <taxon>Metazoa</taxon>
        <taxon>Chordata</taxon>
        <taxon>Craniata</taxon>
        <taxon>Vertebrata</taxon>
        <taxon>Euteleostomi</taxon>
        <taxon>Actinopterygii</taxon>
        <taxon>Neopterygii</taxon>
        <taxon>Teleostei</taxon>
        <taxon>Neoteleostei</taxon>
        <taxon>Acanthomorphata</taxon>
        <taxon>Eupercaria</taxon>
        <taxon>Tetraodontiformes</taxon>
        <taxon>Tetradontoidea</taxon>
        <taxon>Tetraodontidae</taxon>
        <taxon>Tetraodon</taxon>
    </lineage>
</organism>